<dbReference type="Proteomes" id="UP000005426">
    <property type="component" value="Unassembled WGS sequence"/>
</dbReference>
<dbReference type="KEGG" id="tatv:25786639"/>
<sequence length="127" mass="14293">MALPLFKHEFGTCWPSKGGIALPKVHNALREFLGIGRYVSSILRPKMSTEAKDAFCSQIRKLGARWWERENDDGDDCHKAQSNGYTCRDVKVLYVGWPASGGVWVLHTDIWNASDNGYGVIYNSLNM</sequence>
<organism evidence="1 2">
    <name type="scientific">Hypocrea atroviridis (strain ATCC 20476 / IMI 206040)</name>
    <name type="common">Trichoderma atroviride</name>
    <dbReference type="NCBI Taxonomy" id="452589"/>
    <lineage>
        <taxon>Eukaryota</taxon>
        <taxon>Fungi</taxon>
        <taxon>Dikarya</taxon>
        <taxon>Ascomycota</taxon>
        <taxon>Pezizomycotina</taxon>
        <taxon>Sordariomycetes</taxon>
        <taxon>Hypocreomycetidae</taxon>
        <taxon>Hypocreales</taxon>
        <taxon>Hypocreaceae</taxon>
        <taxon>Trichoderma</taxon>
    </lineage>
</organism>
<proteinExistence type="predicted"/>
<dbReference type="AlphaFoldDB" id="G9NEJ9"/>
<dbReference type="OrthoDB" id="4487429at2759"/>
<keyword evidence="2" id="KW-1185">Reference proteome</keyword>
<protein>
    <submittedName>
        <fullName evidence="1">Uncharacterized protein</fullName>
    </submittedName>
</protein>
<accession>G9NEJ9</accession>
<dbReference type="STRING" id="452589.G9NEJ9"/>
<dbReference type="EMBL" id="ABDG02000012">
    <property type="protein sequence ID" value="EHK50897.1"/>
    <property type="molecule type" value="Genomic_DNA"/>
</dbReference>
<evidence type="ECO:0000313" key="2">
    <source>
        <dbReference type="Proteomes" id="UP000005426"/>
    </source>
</evidence>
<gene>
    <name evidence="1" type="ORF">TRIATDRAFT_94075</name>
</gene>
<comment type="caution">
    <text evidence="1">The sequence shown here is derived from an EMBL/GenBank/DDBJ whole genome shotgun (WGS) entry which is preliminary data.</text>
</comment>
<reference evidence="1 2" key="1">
    <citation type="journal article" date="2011" name="Genome Biol.">
        <title>Comparative genome sequence analysis underscores mycoparasitism as the ancestral life style of Trichoderma.</title>
        <authorList>
            <person name="Kubicek C.P."/>
            <person name="Herrera-Estrella A."/>
            <person name="Seidl-Seiboth V."/>
            <person name="Martinez D.A."/>
            <person name="Druzhinina I.S."/>
            <person name="Thon M."/>
            <person name="Zeilinger S."/>
            <person name="Casas-Flores S."/>
            <person name="Horwitz B.A."/>
            <person name="Mukherjee P.K."/>
            <person name="Mukherjee M."/>
            <person name="Kredics L."/>
            <person name="Alcaraz L.D."/>
            <person name="Aerts A."/>
            <person name="Antal Z."/>
            <person name="Atanasova L."/>
            <person name="Cervantes-Badillo M.G."/>
            <person name="Challacombe J."/>
            <person name="Chertkov O."/>
            <person name="McCluskey K."/>
            <person name="Coulpier F."/>
            <person name="Deshpande N."/>
            <person name="von Doehren H."/>
            <person name="Ebbole D.J."/>
            <person name="Esquivel-Naranjo E.U."/>
            <person name="Fekete E."/>
            <person name="Flipphi M."/>
            <person name="Glaser F."/>
            <person name="Gomez-Rodriguez E.Y."/>
            <person name="Gruber S."/>
            <person name="Han C."/>
            <person name="Henrissat B."/>
            <person name="Hermosa R."/>
            <person name="Hernandez-Onate M."/>
            <person name="Karaffa L."/>
            <person name="Kosti I."/>
            <person name="Le Crom S."/>
            <person name="Lindquist E."/>
            <person name="Lucas S."/>
            <person name="Luebeck M."/>
            <person name="Luebeck P.S."/>
            <person name="Margeot A."/>
            <person name="Metz B."/>
            <person name="Misra M."/>
            <person name="Nevalainen H."/>
            <person name="Omann M."/>
            <person name="Packer N."/>
            <person name="Perrone G."/>
            <person name="Uresti-Rivera E.E."/>
            <person name="Salamov A."/>
            <person name="Schmoll M."/>
            <person name="Seiboth B."/>
            <person name="Shapiro H."/>
            <person name="Sukno S."/>
            <person name="Tamayo-Ramos J.A."/>
            <person name="Tisch D."/>
            <person name="Wiest A."/>
            <person name="Wilkinson H.H."/>
            <person name="Zhang M."/>
            <person name="Coutinho P.M."/>
            <person name="Kenerley C.M."/>
            <person name="Monte E."/>
            <person name="Baker S.E."/>
            <person name="Grigoriev I.V."/>
        </authorList>
    </citation>
    <scope>NUCLEOTIDE SEQUENCE [LARGE SCALE GENOMIC DNA]</scope>
    <source>
        <strain evidence="2">ATCC 20476 / IMI 206040</strain>
    </source>
</reference>
<dbReference type="HOGENOM" id="CLU_104688_2_0_1"/>
<dbReference type="eggNOG" id="ENOG502T6BN">
    <property type="taxonomic scope" value="Eukaryota"/>
</dbReference>
<evidence type="ECO:0000313" key="1">
    <source>
        <dbReference type="EMBL" id="EHK50897.1"/>
    </source>
</evidence>
<name>G9NEJ9_HYPAI</name>
<dbReference type="GeneID" id="25786639"/>